<dbReference type="GO" id="GO:0008428">
    <property type="term" value="F:ribonuclease inhibitor activity"/>
    <property type="evidence" value="ECO:0007669"/>
    <property type="project" value="InterPro"/>
</dbReference>
<accession>A0A4R1QCT5</accession>
<dbReference type="Gene3D" id="3.50.30.40">
    <property type="entry name" value="Ribonuclease E inhibitor RraA/RraA-like"/>
    <property type="match status" value="1"/>
</dbReference>
<dbReference type="EMBL" id="SLUL01000010">
    <property type="protein sequence ID" value="TCL48052.1"/>
    <property type="molecule type" value="Genomic_DNA"/>
</dbReference>
<evidence type="ECO:0000256" key="7">
    <source>
        <dbReference type="ARBA" id="ARBA00025046"/>
    </source>
</evidence>
<evidence type="ECO:0000256" key="2">
    <source>
        <dbReference type="ARBA" id="ARBA00001968"/>
    </source>
</evidence>
<gene>
    <name evidence="11" type="ORF">EDD69_11058</name>
</gene>
<keyword evidence="5 9" id="KW-0479">Metal-binding</keyword>
<dbReference type="CDD" id="cd16841">
    <property type="entry name" value="RraA_family"/>
    <property type="match status" value="1"/>
</dbReference>
<dbReference type="Pfam" id="PF03737">
    <property type="entry name" value="RraA-like"/>
    <property type="match status" value="1"/>
</dbReference>
<proteinExistence type="inferred from homology"/>
<feature type="binding site" evidence="9">
    <location>
        <begin position="116"/>
        <end position="119"/>
    </location>
    <ligand>
        <name>substrate</name>
    </ligand>
</feature>
<evidence type="ECO:0000256" key="10">
    <source>
        <dbReference type="RuleBase" id="RU004338"/>
    </source>
</evidence>
<dbReference type="GO" id="GO:0008948">
    <property type="term" value="F:oxaloacetate decarboxylase activity"/>
    <property type="evidence" value="ECO:0007669"/>
    <property type="project" value="UniProtKB-EC"/>
</dbReference>
<dbReference type="GO" id="GO:0047443">
    <property type="term" value="F:4-hydroxy-4-methyl-2-oxoglutarate aldolase activity"/>
    <property type="evidence" value="ECO:0007669"/>
    <property type="project" value="UniProtKB-EC"/>
</dbReference>
<keyword evidence="6 10" id="KW-0456">Lyase</keyword>
<protein>
    <recommendedName>
        <fullName evidence="10">4-hydroxy-4-methyl-2-oxoglutarate aldolase</fullName>
        <shortName evidence="10">HMG aldolase</shortName>
        <ecNumber evidence="10">4.1.1.112</ecNumber>
        <ecNumber evidence="10">4.1.3.17</ecNumber>
    </recommendedName>
    <alternativeName>
        <fullName evidence="10">Oxaloacetate decarboxylase</fullName>
    </alternativeName>
</protein>
<comment type="catalytic activity">
    <reaction evidence="1 10">
        <text>4-hydroxy-4-methyl-2-oxoglutarate = 2 pyruvate</text>
        <dbReference type="Rhea" id="RHEA:22748"/>
        <dbReference type="ChEBI" id="CHEBI:15361"/>
        <dbReference type="ChEBI" id="CHEBI:58276"/>
        <dbReference type="EC" id="4.1.3.17"/>
    </reaction>
</comment>
<sequence length="201" mass="21845">MTPNCNGGTINFGLSSKRINKFVDFSEKFTYASGEKRGMGEFVMKTADLCDQYGETVQVCTVPFYSYGGKRAFFGPIATVDVFEDNVLVREALESVAEGTVLVVDGKGSRQCALLGDRLAQIACDRKLAGVIVYGCIRDSKEISQMPLGVLAIGTCPRKSKKEGKGLRNVTVQFGDVEWKPGSYVYVDEDGVIVSDIALHT</sequence>
<comment type="cofactor">
    <cofactor evidence="9">
        <name>Mg(2+)</name>
        <dbReference type="ChEBI" id="CHEBI:18420"/>
    </cofactor>
</comment>
<feature type="binding site" evidence="9">
    <location>
        <position position="139"/>
    </location>
    <ligand>
        <name>Mg(2+)</name>
        <dbReference type="ChEBI" id="CHEBI:18420"/>
    </ligand>
</feature>
<comment type="similarity">
    <text evidence="3 10">Belongs to the class II aldolase/RraA-like family.</text>
</comment>
<keyword evidence="12" id="KW-1185">Reference proteome</keyword>
<name>A0A4R1QCT5_9BACL</name>
<comment type="catalytic activity">
    <reaction evidence="8 10">
        <text>oxaloacetate + H(+) = pyruvate + CO2</text>
        <dbReference type="Rhea" id="RHEA:15641"/>
        <dbReference type="ChEBI" id="CHEBI:15361"/>
        <dbReference type="ChEBI" id="CHEBI:15378"/>
        <dbReference type="ChEBI" id="CHEBI:16452"/>
        <dbReference type="ChEBI" id="CHEBI:16526"/>
        <dbReference type="EC" id="4.1.1.112"/>
    </reaction>
</comment>
<evidence type="ECO:0000313" key="12">
    <source>
        <dbReference type="Proteomes" id="UP000295658"/>
    </source>
</evidence>
<evidence type="ECO:0000256" key="3">
    <source>
        <dbReference type="ARBA" id="ARBA00008621"/>
    </source>
</evidence>
<dbReference type="InterPro" id="IPR005493">
    <property type="entry name" value="RraA/RraA-like"/>
</dbReference>
<dbReference type="GO" id="GO:0046872">
    <property type="term" value="F:metal ion binding"/>
    <property type="evidence" value="ECO:0007669"/>
    <property type="project" value="UniProtKB-KW"/>
</dbReference>
<dbReference type="PANTHER" id="PTHR33254">
    <property type="entry name" value="4-HYDROXY-4-METHYL-2-OXOGLUTARATE ALDOLASE 3-RELATED"/>
    <property type="match status" value="1"/>
</dbReference>
<dbReference type="EC" id="4.1.1.112" evidence="10"/>
<evidence type="ECO:0000256" key="4">
    <source>
        <dbReference type="ARBA" id="ARBA00011233"/>
    </source>
</evidence>
<reference evidence="11 12" key="1">
    <citation type="submission" date="2019-03" db="EMBL/GenBank/DDBJ databases">
        <title>Genomic Encyclopedia of Type Strains, Phase IV (KMG-IV): sequencing the most valuable type-strain genomes for metagenomic binning, comparative biology and taxonomic classification.</title>
        <authorList>
            <person name="Goeker M."/>
        </authorList>
    </citation>
    <scope>NUCLEOTIDE SEQUENCE [LARGE SCALE GENOMIC DNA]</scope>
    <source>
        <strain evidence="11 12">DSM 24979</strain>
    </source>
</reference>
<keyword evidence="9" id="KW-0460">Magnesium</keyword>
<comment type="subunit">
    <text evidence="4 10">Homotrimer.</text>
</comment>
<evidence type="ECO:0000256" key="5">
    <source>
        <dbReference type="ARBA" id="ARBA00022723"/>
    </source>
</evidence>
<evidence type="ECO:0000256" key="9">
    <source>
        <dbReference type="PIRSR" id="PIRSR605493-1"/>
    </source>
</evidence>
<evidence type="ECO:0000313" key="11">
    <source>
        <dbReference type="EMBL" id="TCL48052.1"/>
    </source>
</evidence>
<dbReference type="InterPro" id="IPR010203">
    <property type="entry name" value="RraA"/>
</dbReference>
<dbReference type="EC" id="4.1.3.17" evidence="10"/>
<evidence type="ECO:0000256" key="8">
    <source>
        <dbReference type="ARBA" id="ARBA00047973"/>
    </source>
</evidence>
<comment type="cofactor">
    <cofactor evidence="2 10">
        <name>a divalent metal cation</name>
        <dbReference type="ChEBI" id="CHEBI:60240"/>
    </cofactor>
</comment>
<evidence type="ECO:0000256" key="6">
    <source>
        <dbReference type="ARBA" id="ARBA00023239"/>
    </source>
</evidence>
<dbReference type="InterPro" id="IPR036704">
    <property type="entry name" value="RraA/RraA-like_sf"/>
</dbReference>
<dbReference type="SUPFAM" id="SSF89562">
    <property type="entry name" value="RraA-like"/>
    <property type="match status" value="1"/>
</dbReference>
<comment type="function">
    <text evidence="7 10">Catalyzes the aldol cleavage of 4-hydroxy-4-methyl-2-oxoglutarate (HMG) into 2 molecules of pyruvate. Also contains a secondary oxaloacetate (OAA) decarboxylase activity due to the common pyruvate enolate transition state formed following C-C bond cleavage in the retro-aldol and decarboxylation reactions.</text>
</comment>
<dbReference type="NCBIfam" id="NF006875">
    <property type="entry name" value="PRK09372.1"/>
    <property type="match status" value="1"/>
</dbReference>
<comment type="caution">
    <text evidence="11">The sequence shown here is derived from an EMBL/GenBank/DDBJ whole genome shotgun (WGS) entry which is preliminary data.</text>
</comment>
<dbReference type="Proteomes" id="UP000295658">
    <property type="component" value="Unassembled WGS sequence"/>
</dbReference>
<dbReference type="GO" id="GO:0051252">
    <property type="term" value="P:regulation of RNA metabolic process"/>
    <property type="evidence" value="ECO:0007669"/>
    <property type="project" value="InterPro"/>
</dbReference>
<feature type="binding site" evidence="9">
    <location>
        <position position="138"/>
    </location>
    <ligand>
        <name>substrate</name>
    </ligand>
</feature>
<dbReference type="NCBIfam" id="TIGR01935">
    <property type="entry name" value="NOT-MenG"/>
    <property type="match status" value="1"/>
</dbReference>
<dbReference type="AlphaFoldDB" id="A0A4R1QCT5"/>
<organism evidence="11 12">
    <name type="scientific">Thermolongibacillus altinsuensis</name>
    <dbReference type="NCBI Taxonomy" id="575256"/>
    <lineage>
        <taxon>Bacteria</taxon>
        <taxon>Bacillati</taxon>
        <taxon>Bacillota</taxon>
        <taxon>Bacilli</taxon>
        <taxon>Bacillales</taxon>
        <taxon>Anoxybacillaceae</taxon>
        <taxon>Thermolongibacillus</taxon>
    </lineage>
</organism>
<evidence type="ECO:0000256" key="1">
    <source>
        <dbReference type="ARBA" id="ARBA00001342"/>
    </source>
</evidence>
<dbReference type="PANTHER" id="PTHR33254:SF4">
    <property type="entry name" value="4-HYDROXY-4-METHYL-2-OXOGLUTARATE ALDOLASE 3-RELATED"/>
    <property type="match status" value="1"/>
</dbReference>